<evidence type="ECO:0000313" key="1">
    <source>
        <dbReference type="EMBL" id="KKL64069.1"/>
    </source>
</evidence>
<accession>A0A0F9DQS4</accession>
<feature type="non-terminal residue" evidence="1">
    <location>
        <position position="1"/>
    </location>
</feature>
<protein>
    <submittedName>
        <fullName evidence="1">Uncharacterized protein</fullName>
    </submittedName>
</protein>
<dbReference type="EMBL" id="LAZR01027957">
    <property type="protein sequence ID" value="KKL64069.1"/>
    <property type="molecule type" value="Genomic_DNA"/>
</dbReference>
<comment type="caution">
    <text evidence="1">The sequence shown here is derived from an EMBL/GenBank/DDBJ whole genome shotgun (WGS) entry which is preliminary data.</text>
</comment>
<reference evidence="1" key="1">
    <citation type="journal article" date="2015" name="Nature">
        <title>Complex archaea that bridge the gap between prokaryotes and eukaryotes.</title>
        <authorList>
            <person name="Spang A."/>
            <person name="Saw J.H."/>
            <person name="Jorgensen S.L."/>
            <person name="Zaremba-Niedzwiedzka K."/>
            <person name="Martijn J."/>
            <person name="Lind A.E."/>
            <person name="van Eijk R."/>
            <person name="Schleper C."/>
            <person name="Guy L."/>
            <person name="Ettema T.J."/>
        </authorList>
    </citation>
    <scope>NUCLEOTIDE SEQUENCE</scope>
</reference>
<organism evidence="1">
    <name type="scientific">marine sediment metagenome</name>
    <dbReference type="NCBI Taxonomy" id="412755"/>
    <lineage>
        <taxon>unclassified sequences</taxon>
        <taxon>metagenomes</taxon>
        <taxon>ecological metagenomes</taxon>
    </lineage>
</organism>
<proteinExistence type="predicted"/>
<sequence length="172" mass="19250">VDFAHLQNFPSEKEACLGGCPPVLAGLYDPLFDYLFFTPLYDKDYYLMHELLHHLIDEHEQEVIRGLPEFITRQAGSEPISDFLRKYEEDIVTNLAQVIIRKNLAGFALKESPCVCEPKTVLGDISENVLCTCVKPPGSLIAKWIDSGEEEKCKSCHGPQMGGFTKDSGKEA</sequence>
<name>A0A0F9DQS4_9ZZZZ</name>
<dbReference type="AlphaFoldDB" id="A0A0F9DQS4"/>
<gene>
    <name evidence="1" type="ORF">LCGC14_2168720</name>
</gene>